<reference evidence="1 2" key="1">
    <citation type="submission" date="2024-02" db="EMBL/GenBank/DDBJ databases">
        <authorList>
            <person name="Chen Y."/>
            <person name="Shah S."/>
            <person name="Dougan E. K."/>
            <person name="Thang M."/>
            <person name="Chan C."/>
        </authorList>
    </citation>
    <scope>NUCLEOTIDE SEQUENCE [LARGE SCALE GENOMIC DNA]</scope>
</reference>
<keyword evidence="2" id="KW-1185">Reference proteome</keyword>
<dbReference type="EMBL" id="CAXAMN010010779">
    <property type="protein sequence ID" value="CAK9032655.1"/>
    <property type="molecule type" value="Genomic_DNA"/>
</dbReference>
<proteinExistence type="predicted"/>
<evidence type="ECO:0000313" key="1">
    <source>
        <dbReference type="EMBL" id="CAK9032655.1"/>
    </source>
</evidence>
<accession>A0ABP0L0R8</accession>
<protein>
    <submittedName>
        <fullName evidence="1">Uncharacterized protein</fullName>
    </submittedName>
</protein>
<comment type="caution">
    <text evidence="1">The sequence shown here is derived from an EMBL/GenBank/DDBJ whole genome shotgun (WGS) entry which is preliminary data.</text>
</comment>
<sequence>MLAGLLPDGSFGSHLTSNLIDGLEPTWTFKASMGDPFEGAGMSFFNQFLPSYGSPRRCTSRHPPPKEANTEPGALLFALSIVAQLPRKPAEESYCWSIEEFEGSDQSDLTIRK</sequence>
<dbReference type="Proteomes" id="UP001642484">
    <property type="component" value="Unassembled WGS sequence"/>
</dbReference>
<evidence type="ECO:0000313" key="2">
    <source>
        <dbReference type="Proteomes" id="UP001642484"/>
    </source>
</evidence>
<organism evidence="1 2">
    <name type="scientific">Durusdinium trenchii</name>
    <dbReference type="NCBI Taxonomy" id="1381693"/>
    <lineage>
        <taxon>Eukaryota</taxon>
        <taxon>Sar</taxon>
        <taxon>Alveolata</taxon>
        <taxon>Dinophyceae</taxon>
        <taxon>Suessiales</taxon>
        <taxon>Symbiodiniaceae</taxon>
        <taxon>Durusdinium</taxon>
    </lineage>
</organism>
<gene>
    <name evidence="1" type="ORF">CCMP2556_LOCUS18748</name>
</gene>
<name>A0ABP0L0R8_9DINO</name>